<dbReference type="PANTHER" id="PTHR10302:SF27">
    <property type="entry name" value="SINGLE-STRANDED DNA-BINDING PROTEIN"/>
    <property type="match status" value="1"/>
</dbReference>
<gene>
    <name evidence="5" type="ORF">SAMN05660706_12318</name>
</gene>
<comment type="subunit">
    <text evidence="2">Homotetramer.</text>
</comment>
<dbReference type="Proteomes" id="UP000199584">
    <property type="component" value="Unassembled WGS sequence"/>
</dbReference>
<proteinExistence type="inferred from homology"/>
<keyword evidence="1 2" id="KW-0238">DNA-binding</keyword>
<dbReference type="Gene3D" id="2.40.50.140">
    <property type="entry name" value="Nucleic acid-binding proteins"/>
    <property type="match status" value="1"/>
</dbReference>
<name>A0A1I6E208_9FIRM</name>
<dbReference type="GO" id="GO:0006260">
    <property type="term" value="P:DNA replication"/>
    <property type="evidence" value="ECO:0007669"/>
    <property type="project" value="InterPro"/>
</dbReference>
<comment type="caution">
    <text evidence="2">Lacks conserved residue(s) required for the propagation of feature annotation.</text>
</comment>
<dbReference type="CDD" id="cd04496">
    <property type="entry name" value="SSB_OBF"/>
    <property type="match status" value="1"/>
</dbReference>
<dbReference type="InterPro" id="IPR012340">
    <property type="entry name" value="NA-bd_OB-fold"/>
</dbReference>
<evidence type="ECO:0000256" key="1">
    <source>
        <dbReference type="ARBA" id="ARBA00023125"/>
    </source>
</evidence>
<dbReference type="PROSITE" id="PS50935">
    <property type="entry name" value="SSB"/>
    <property type="match status" value="1"/>
</dbReference>
<evidence type="ECO:0000256" key="3">
    <source>
        <dbReference type="RuleBase" id="RU000524"/>
    </source>
</evidence>
<evidence type="ECO:0000313" key="6">
    <source>
        <dbReference type="Proteomes" id="UP000199584"/>
    </source>
</evidence>
<dbReference type="EMBL" id="FOYM01000023">
    <property type="protein sequence ID" value="SFR11591.1"/>
    <property type="molecule type" value="Genomic_DNA"/>
</dbReference>
<organism evidence="5 6">
    <name type="scientific">Desulfoscipio geothermicus DSM 3669</name>
    <dbReference type="NCBI Taxonomy" id="1121426"/>
    <lineage>
        <taxon>Bacteria</taxon>
        <taxon>Bacillati</taxon>
        <taxon>Bacillota</taxon>
        <taxon>Clostridia</taxon>
        <taxon>Eubacteriales</taxon>
        <taxon>Desulfallaceae</taxon>
        <taxon>Desulfoscipio</taxon>
    </lineage>
</organism>
<protein>
    <recommendedName>
        <fullName evidence="2 3">Single-stranded DNA-binding protein</fullName>
        <shortName evidence="2">SSB</shortName>
    </recommendedName>
</protein>
<evidence type="ECO:0000256" key="4">
    <source>
        <dbReference type="SAM" id="MobiDB-lite"/>
    </source>
</evidence>
<sequence length="147" mass="16644">MLNKVILIGRLVRDPELKHTDSGNAVARFTLAVDRSFTNKQGEREADFVDIVVWREQAENCCKYLGKGRLVSVDGRLQIRSYDDSQGVRRKAAEIVARRVIFLPDGKKSNHPGGVEPPPMPDDEFGTEISFNEEKIPVRVVPTQRRQ</sequence>
<evidence type="ECO:0000256" key="2">
    <source>
        <dbReference type="HAMAP-Rule" id="MF_00984"/>
    </source>
</evidence>
<dbReference type="AlphaFoldDB" id="A0A1I6E208"/>
<dbReference type="OrthoDB" id="9809878at2"/>
<evidence type="ECO:0000313" key="5">
    <source>
        <dbReference type="EMBL" id="SFR11591.1"/>
    </source>
</evidence>
<dbReference type="RefSeq" id="WP_092485209.1">
    <property type="nucleotide sequence ID" value="NZ_FOYM01000023.1"/>
</dbReference>
<dbReference type="PANTHER" id="PTHR10302">
    <property type="entry name" value="SINGLE-STRANDED DNA-BINDING PROTEIN"/>
    <property type="match status" value="1"/>
</dbReference>
<keyword evidence="6" id="KW-1185">Reference proteome</keyword>
<dbReference type="Pfam" id="PF00436">
    <property type="entry name" value="SSB"/>
    <property type="match status" value="1"/>
</dbReference>
<dbReference type="InterPro" id="IPR011344">
    <property type="entry name" value="ssDNA-bd"/>
</dbReference>
<dbReference type="HAMAP" id="MF_00984">
    <property type="entry name" value="SSB"/>
    <property type="match status" value="1"/>
</dbReference>
<dbReference type="SUPFAM" id="SSF50249">
    <property type="entry name" value="Nucleic acid-binding proteins"/>
    <property type="match status" value="1"/>
</dbReference>
<dbReference type="GO" id="GO:0003697">
    <property type="term" value="F:single-stranded DNA binding"/>
    <property type="evidence" value="ECO:0007669"/>
    <property type="project" value="UniProtKB-UniRule"/>
</dbReference>
<feature type="region of interest" description="Disordered" evidence="4">
    <location>
        <begin position="107"/>
        <end position="126"/>
    </location>
</feature>
<reference evidence="6" key="1">
    <citation type="submission" date="2016-10" db="EMBL/GenBank/DDBJ databases">
        <authorList>
            <person name="Varghese N."/>
            <person name="Submissions S."/>
        </authorList>
    </citation>
    <scope>NUCLEOTIDE SEQUENCE [LARGE SCALE GENOMIC DNA]</scope>
    <source>
        <strain evidence="6">DSM 3669</strain>
    </source>
</reference>
<dbReference type="InterPro" id="IPR000424">
    <property type="entry name" value="Primosome_PriB/ssb"/>
</dbReference>
<dbReference type="GO" id="GO:0009295">
    <property type="term" value="C:nucleoid"/>
    <property type="evidence" value="ECO:0007669"/>
    <property type="project" value="TreeGrafter"/>
</dbReference>
<dbReference type="STRING" id="39060.SAMN05660706_12318"/>
<dbReference type="NCBIfam" id="TIGR00621">
    <property type="entry name" value="ssb"/>
    <property type="match status" value="1"/>
</dbReference>
<accession>A0A1I6E208</accession>